<gene>
    <name evidence="2" type="ORF">E2C06_03555</name>
</gene>
<comment type="similarity">
    <text evidence="1">Belongs to the UPF0065 (bug) family.</text>
</comment>
<accession>A0A4R5QM13</accession>
<evidence type="ECO:0000313" key="3">
    <source>
        <dbReference type="Proteomes" id="UP000295096"/>
    </source>
</evidence>
<dbReference type="CDD" id="cd07012">
    <property type="entry name" value="PBP2_Bug_TTT"/>
    <property type="match status" value="1"/>
</dbReference>
<organism evidence="2 3">
    <name type="scientific">Dankookia rubra</name>
    <dbReference type="NCBI Taxonomy" id="1442381"/>
    <lineage>
        <taxon>Bacteria</taxon>
        <taxon>Pseudomonadati</taxon>
        <taxon>Pseudomonadota</taxon>
        <taxon>Alphaproteobacteria</taxon>
        <taxon>Acetobacterales</taxon>
        <taxon>Roseomonadaceae</taxon>
        <taxon>Dankookia</taxon>
    </lineage>
</organism>
<evidence type="ECO:0000313" key="2">
    <source>
        <dbReference type="EMBL" id="TDH63919.1"/>
    </source>
</evidence>
<dbReference type="AlphaFoldDB" id="A0A4R5QM13"/>
<comment type="caution">
    <text evidence="2">The sequence shown here is derived from an EMBL/GenBank/DDBJ whole genome shotgun (WGS) entry which is preliminary data.</text>
</comment>
<name>A0A4R5QM13_9PROT</name>
<dbReference type="EMBL" id="SMSJ01000003">
    <property type="protein sequence ID" value="TDH63919.1"/>
    <property type="molecule type" value="Genomic_DNA"/>
</dbReference>
<dbReference type="Proteomes" id="UP000295096">
    <property type="component" value="Unassembled WGS sequence"/>
</dbReference>
<evidence type="ECO:0000256" key="1">
    <source>
        <dbReference type="ARBA" id="ARBA00006987"/>
    </source>
</evidence>
<dbReference type="InterPro" id="IPR005064">
    <property type="entry name" value="BUG"/>
</dbReference>
<dbReference type="PANTHER" id="PTHR42928">
    <property type="entry name" value="TRICARBOXYLATE-BINDING PROTEIN"/>
    <property type="match status" value="1"/>
</dbReference>
<dbReference type="Gene3D" id="3.40.190.10">
    <property type="entry name" value="Periplasmic binding protein-like II"/>
    <property type="match status" value="1"/>
</dbReference>
<keyword evidence="3" id="KW-1185">Reference proteome</keyword>
<dbReference type="OrthoDB" id="7252543at2"/>
<dbReference type="Pfam" id="PF03401">
    <property type="entry name" value="TctC"/>
    <property type="match status" value="1"/>
</dbReference>
<sequence length="388" mass="41298">MSRVSAFFFSGRCMATVQTPSATETRICSDMVILLWPPLAGRGGAGVKRGPFPAAPGRGSLPARIREANMRRIMLGRRPILALGASGLTAPALAQARPITLVVPFPPGGSTDLMGRLLAERMQAALGQPVLVENRPGAATVVGAESVARAAPDGFTAIVNSGTTLTLNPLLMRRLSYKLEDFAPVSLLSILPFAFLLQNRLPATVPEFVALAKSKPGQLNYGTNGPSSFNNIAAVLVADRLGIRMQDVTYRGDAQQLNDFMAGTLDLLVVGGASAIQPHRNGQGRLLAWTGDRRMPVTPDIPTFTEFAPDTVAQTYFGLAVPAKTPRAAIDRLSQAAAAALQEQGFRDRLLGEGQFALGTGPEEYEAFLKAEAARWAPVLQKMNLQID</sequence>
<reference evidence="2 3" key="1">
    <citation type="journal article" date="2016" name="J. Microbiol.">
        <title>Dankookia rubra gen. nov., sp. nov., an alphaproteobacterium isolated from sediment of a shallow stream.</title>
        <authorList>
            <person name="Kim W.H."/>
            <person name="Kim D.H."/>
            <person name="Kang K."/>
            <person name="Ahn T.Y."/>
        </authorList>
    </citation>
    <scope>NUCLEOTIDE SEQUENCE [LARGE SCALE GENOMIC DNA]</scope>
    <source>
        <strain evidence="2 3">JCM30602</strain>
    </source>
</reference>
<dbReference type="InterPro" id="IPR042100">
    <property type="entry name" value="Bug_dom1"/>
</dbReference>
<dbReference type="PANTHER" id="PTHR42928:SF5">
    <property type="entry name" value="BLR1237 PROTEIN"/>
    <property type="match status" value="1"/>
</dbReference>
<proteinExistence type="inferred from homology"/>
<protein>
    <submittedName>
        <fullName evidence="2">Tripartite tricarboxylate transporter substrate binding protein</fullName>
    </submittedName>
</protein>
<dbReference type="Gene3D" id="3.40.190.150">
    <property type="entry name" value="Bordetella uptake gene, domain 1"/>
    <property type="match status" value="1"/>
</dbReference>